<dbReference type="HOGENOM" id="CLU_2159978_0_0_1"/>
<dbReference type="EMBL" id="KN824336">
    <property type="protein sequence ID" value="KIM23494.1"/>
    <property type="molecule type" value="Genomic_DNA"/>
</dbReference>
<dbReference type="Proteomes" id="UP000054097">
    <property type="component" value="Unassembled WGS sequence"/>
</dbReference>
<proteinExistence type="predicted"/>
<keyword evidence="2" id="KW-1185">Reference proteome</keyword>
<reference evidence="1 2" key="1">
    <citation type="submission" date="2014-04" db="EMBL/GenBank/DDBJ databases">
        <authorList>
            <consortium name="DOE Joint Genome Institute"/>
            <person name="Kuo A."/>
            <person name="Zuccaro A."/>
            <person name="Kohler A."/>
            <person name="Nagy L.G."/>
            <person name="Floudas D."/>
            <person name="Copeland A."/>
            <person name="Barry K.W."/>
            <person name="Cichocki N."/>
            <person name="Veneault-Fourrey C."/>
            <person name="LaButti K."/>
            <person name="Lindquist E.A."/>
            <person name="Lipzen A."/>
            <person name="Lundell T."/>
            <person name="Morin E."/>
            <person name="Murat C."/>
            <person name="Sun H."/>
            <person name="Tunlid A."/>
            <person name="Henrissat B."/>
            <person name="Grigoriev I.V."/>
            <person name="Hibbett D.S."/>
            <person name="Martin F."/>
            <person name="Nordberg H.P."/>
            <person name="Cantor M.N."/>
            <person name="Hua S.X."/>
        </authorList>
    </citation>
    <scope>NUCLEOTIDE SEQUENCE [LARGE SCALE GENOMIC DNA]</scope>
    <source>
        <strain evidence="1 2">MAFF 305830</strain>
    </source>
</reference>
<gene>
    <name evidence="1" type="ORF">M408DRAFT_262586</name>
</gene>
<dbReference type="InterPro" id="IPR043129">
    <property type="entry name" value="ATPase_NBD"/>
</dbReference>
<protein>
    <submittedName>
        <fullName evidence="1">Uncharacterized protein</fullName>
    </submittedName>
</protein>
<dbReference type="Gene3D" id="3.30.420.40">
    <property type="match status" value="1"/>
</dbReference>
<evidence type="ECO:0000313" key="1">
    <source>
        <dbReference type="EMBL" id="KIM23494.1"/>
    </source>
</evidence>
<evidence type="ECO:0000313" key="2">
    <source>
        <dbReference type="Proteomes" id="UP000054097"/>
    </source>
</evidence>
<sequence length="111" mass="12207">MPSQAFSRRKLKLDGSTPSKWMKVKGPETIVVAMDIGTTTSAVSFAYFCPGSRPQTKMVAHWPSQSRRNSTAKTPTVVSYRNGAATAYGTEAEEEIEKQGKNAAYWFKVIA</sequence>
<organism evidence="1 2">
    <name type="scientific">Serendipita vermifera MAFF 305830</name>
    <dbReference type="NCBI Taxonomy" id="933852"/>
    <lineage>
        <taxon>Eukaryota</taxon>
        <taxon>Fungi</taxon>
        <taxon>Dikarya</taxon>
        <taxon>Basidiomycota</taxon>
        <taxon>Agaricomycotina</taxon>
        <taxon>Agaricomycetes</taxon>
        <taxon>Sebacinales</taxon>
        <taxon>Serendipitaceae</taxon>
        <taxon>Serendipita</taxon>
    </lineage>
</organism>
<name>A0A0C3AU06_SERVB</name>
<accession>A0A0C3AU06</accession>
<dbReference type="SUPFAM" id="SSF53067">
    <property type="entry name" value="Actin-like ATPase domain"/>
    <property type="match status" value="1"/>
</dbReference>
<dbReference type="OrthoDB" id="2963168at2759"/>
<dbReference type="STRING" id="933852.A0A0C3AU06"/>
<reference evidence="2" key="2">
    <citation type="submission" date="2015-01" db="EMBL/GenBank/DDBJ databases">
        <title>Evolutionary Origins and Diversification of the Mycorrhizal Mutualists.</title>
        <authorList>
            <consortium name="DOE Joint Genome Institute"/>
            <consortium name="Mycorrhizal Genomics Consortium"/>
            <person name="Kohler A."/>
            <person name="Kuo A."/>
            <person name="Nagy L.G."/>
            <person name="Floudas D."/>
            <person name="Copeland A."/>
            <person name="Barry K.W."/>
            <person name="Cichocki N."/>
            <person name="Veneault-Fourrey C."/>
            <person name="LaButti K."/>
            <person name="Lindquist E.A."/>
            <person name="Lipzen A."/>
            <person name="Lundell T."/>
            <person name="Morin E."/>
            <person name="Murat C."/>
            <person name="Riley R."/>
            <person name="Ohm R."/>
            <person name="Sun H."/>
            <person name="Tunlid A."/>
            <person name="Henrissat B."/>
            <person name="Grigoriev I.V."/>
            <person name="Hibbett D.S."/>
            <person name="Martin F."/>
        </authorList>
    </citation>
    <scope>NUCLEOTIDE SEQUENCE [LARGE SCALE GENOMIC DNA]</scope>
    <source>
        <strain evidence="2">MAFF 305830</strain>
    </source>
</reference>
<dbReference type="AlphaFoldDB" id="A0A0C3AU06"/>